<evidence type="ECO:0000313" key="2">
    <source>
        <dbReference type="Proteomes" id="UP001519460"/>
    </source>
</evidence>
<protein>
    <submittedName>
        <fullName evidence="1">Uncharacterized protein</fullName>
    </submittedName>
</protein>
<evidence type="ECO:0000313" key="1">
    <source>
        <dbReference type="EMBL" id="KAK7500478.1"/>
    </source>
</evidence>
<name>A0ABD0LNB7_9CAEN</name>
<proteinExistence type="predicted"/>
<reference evidence="1 2" key="1">
    <citation type="journal article" date="2023" name="Sci. Data">
        <title>Genome assembly of the Korean intertidal mud-creeper Batillaria attramentaria.</title>
        <authorList>
            <person name="Patra A.K."/>
            <person name="Ho P.T."/>
            <person name="Jun S."/>
            <person name="Lee S.J."/>
            <person name="Kim Y."/>
            <person name="Won Y.J."/>
        </authorList>
    </citation>
    <scope>NUCLEOTIDE SEQUENCE [LARGE SCALE GENOMIC DNA]</scope>
    <source>
        <strain evidence="1">Wonlab-2016</strain>
    </source>
</reference>
<keyword evidence="2" id="KW-1185">Reference proteome</keyword>
<comment type="caution">
    <text evidence="1">The sequence shown here is derived from an EMBL/GenBank/DDBJ whole genome shotgun (WGS) entry which is preliminary data.</text>
</comment>
<sequence>MTSQVARYGPQAGCATMDICTALRSTYRTLGKVRLRVCCGLATVTGTEPCVAACGPVRDCSLGWYLTTGHAYTDVNSVVNDVCAVFIRTSVVL</sequence>
<accession>A0ABD0LNB7</accession>
<gene>
    <name evidence="1" type="ORF">BaRGS_00008385</name>
</gene>
<dbReference type="EMBL" id="JACVVK020000037">
    <property type="protein sequence ID" value="KAK7500478.1"/>
    <property type="molecule type" value="Genomic_DNA"/>
</dbReference>
<dbReference type="AlphaFoldDB" id="A0ABD0LNB7"/>
<dbReference type="Proteomes" id="UP001519460">
    <property type="component" value="Unassembled WGS sequence"/>
</dbReference>
<organism evidence="1 2">
    <name type="scientific">Batillaria attramentaria</name>
    <dbReference type="NCBI Taxonomy" id="370345"/>
    <lineage>
        <taxon>Eukaryota</taxon>
        <taxon>Metazoa</taxon>
        <taxon>Spiralia</taxon>
        <taxon>Lophotrochozoa</taxon>
        <taxon>Mollusca</taxon>
        <taxon>Gastropoda</taxon>
        <taxon>Caenogastropoda</taxon>
        <taxon>Sorbeoconcha</taxon>
        <taxon>Cerithioidea</taxon>
        <taxon>Batillariidae</taxon>
        <taxon>Batillaria</taxon>
    </lineage>
</organism>